<keyword evidence="5" id="KW-1185">Reference proteome</keyword>
<dbReference type="KEGG" id="pab:PAB1160"/>
<evidence type="ECO:0000313" key="4">
    <source>
        <dbReference type="EMBL" id="CCE71246.1"/>
    </source>
</evidence>
<feature type="transmembrane region" description="Helical" evidence="1">
    <location>
        <begin position="6"/>
        <end position="26"/>
    </location>
</feature>
<protein>
    <recommendedName>
        <fullName evidence="2">DUF835 domain-containing protein</fullName>
    </recommendedName>
</protein>
<name>Q9UXT6_PYRAB</name>
<keyword evidence="1" id="KW-1133">Transmembrane helix</keyword>
<gene>
    <name evidence="3" type="ordered locus">PAB1160</name>
</gene>
<evidence type="ECO:0000313" key="6">
    <source>
        <dbReference type="Proteomes" id="UP000009139"/>
    </source>
</evidence>
<dbReference type="AlphaFoldDB" id="Q9UXT6"/>
<feature type="domain" description="DUF835" evidence="2">
    <location>
        <begin position="121"/>
        <end position="235"/>
    </location>
</feature>
<reference evidence="3" key="3">
    <citation type="journal article" date="2001" name="Genome Res.">
        <title>Genome evolution at the genus level: comparison of three complete genomes of hyperthermophilic archaea.</title>
        <authorList>
            <person name="Lecompte O."/>
            <person name="Ripp R."/>
            <person name="Puzos-Barbe V."/>
            <person name="Duprat S."/>
            <person name="Heilig R."/>
            <person name="Dietrich J."/>
            <person name="Thierry J.C."/>
            <person name="Poch O."/>
        </authorList>
    </citation>
    <scope>NUCLEOTIDE SEQUENCE</scope>
    <source>
        <strain evidence="3">Orsay</strain>
    </source>
</reference>
<keyword evidence="1" id="KW-0472">Membrane</keyword>
<evidence type="ECO:0000256" key="1">
    <source>
        <dbReference type="SAM" id="Phobius"/>
    </source>
</evidence>
<organism evidence="3 5">
    <name type="scientific">Pyrococcus abyssi (strain GE5 / Orsay)</name>
    <dbReference type="NCBI Taxonomy" id="272844"/>
    <lineage>
        <taxon>Archaea</taxon>
        <taxon>Methanobacteriati</taxon>
        <taxon>Methanobacteriota</taxon>
        <taxon>Thermococci</taxon>
        <taxon>Thermococcales</taxon>
        <taxon>Thermococcaceae</taxon>
        <taxon>Pyrococcus</taxon>
    </lineage>
</organism>
<sequence>MVNPISLAYRLIIFVIFAFLSYYVFLKLRKSPEEFKSMFIRGFIFLLIAAIVRAIDVLYLFIKVPYYSWIHIGGHILVMAGITYTYVEFIQNLERFFFPKEPTFREEKAFLATSFEEVLPLMKGRNVLAITRDPDRFLNKASRIIWVTSSGENGVPPTSLHVLLDLSIRFANENRGGVIILDCLEFLILYNGFNSVFKFLTNLKDNITIRGGILVIIVAPKALGEREMNMLKREFRPIITSS</sequence>
<feature type="transmembrane region" description="Helical" evidence="1">
    <location>
        <begin position="68"/>
        <end position="87"/>
    </location>
</feature>
<dbReference type="PIR" id="G75029">
    <property type="entry name" value="G75029"/>
</dbReference>
<dbReference type="Pfam" id="PF05763">
    <property type="entry name" value="DUF835"/>
    <property type="match status" value="1"/>
</dbReference>
<dbReference type="Proteomes" id="UP000009139">
    <property type="component" value="Chromosome"/>
</dbReference>
<dbReference type="PATRIC" id="fig|272844.11.peg.1891"/>
<dbReference type="STRING" id="272844.PAB1160"/>
<dbReference type="EMBL" id="AJ248288">
    <property type="protein sequence ID" value="CAB50677.1"/>
    <property type="molecule type" value="Genomic_DNA"/>
</dbReference>
<dbReference type="InterPro" id="IPR008553">
    <property type="entry name" value="DUF835"/>
</dbReference>
<dbReference type="RefSeq" id="WP_010868891.1">
    <property type="nucleotide sequence ID" value="NC_000868.1"/>
</dbReference>
<proteinExistence type="predicted"/>
<reference evidence="4 6" key="5">
    <citation type="journal article" date="2012" name="Curr. Microbiol.">
        <title>Re-annotation of two hyperthermophilic archaea Pyrococcus abyssi GE5 and Pyrococcus furiosus DSM 3638.</title>
        <authorList>
            <person name="Gao J."/>
            <person name="Wang J."/>
        </authorList>
    </citation>
    <scope>GENOME REANNOTATION</scope>
    <source>
        <strain evidence="4">GE5</strain>
        <strain evidence="6">GE5 / Orsay</strain>
    </source>
</reference>
<reference evidence="3 5" key="4">
    <citation type="journal article" date="2003" name="Mol. Microbiol.">
        <title>An integrated analysis of the genome of the hyperthermophilic archaeon Pyrococcus abyssi.</title>
        <authorList>
            <person name="Cohen G."/>
            <person name="Barbe V."/>
            <person name="Flament D."/>
            <person name="Galperin M."/>
            <person name="Heilig R."/>
            <person name="Ripp R."/>
            <person name="Lecompte O."/>
            <person name="Prieur D."/>
            <person name="Poch O."/>
            <person name="Quellerou J."/>
            <person name="Thierry J.C."/>
            <person name="Van der Oost J."/>
            <person name="Weissenbach J."/>
            <person name="Zivanovic Y."/>
            <person name="Forterre P."/>
        </authorList>
    </citation>
    <scope>NUCLEOTIDE SEQUENCE [LARGE SCALE GENOMIC DNA]</scope>
    <source>
        <strain evidence="5">GE5 / Orsay</strain>
        <strain evidence="3">Orsay</strain>
    </source>
</reference>
<dbReference type="Proteomes" id="UP000000810">
    <property type="component" value="Chromosome"/>
</dbReference>
<dbReference type="OrthoDB" id="86083at2157"/>
<reference evidence="3" key="2">
    <citation type="journal article" date="2000" name="J. Mol. Biol.">
        <title>Archaeal homologs of eukaryotic methylation guide small nucleolar RNAs: lessons from the Pyrococcus genomes.</title>
        <authorList>
            <person name="Gaspin C."/>
            <person name="Cavaille J."/>
            <person name="Erauso G."/>
        </authorList>
    </citation>
    <scope>NUCLEOTIDE SEQUENCE</scope>
    <source>
        <strain evidence="3">Orsay</strain>
    </source>
</reference>
<evidence type="ECO:0000313" key="5">
    <source>
        <dbReference type="Proteomes" id="UP000000810"/>
    </source>
</evidence>
<dbReference type="EMBL" id="HE613800">
    <property type="protein sequence ID" value="CCE71246.1"/>
    <property type="molecule type" value="Genomic_DNA"/>
</dbReference>
<feature type="transmembrane region" description="Helical" evidence="1">
    <location>
        <begin position="38"/>
        <end position="62"/>
    </location>
</feature>
<accession>Q9UXT6</accession>
<keyword evidence="1" id="KW-0812">Transmembrane</keyword>
<evidence type="ECO:0000313" key="3">
    <source>
        <dbReference type="EMBL" id="CAB50677.1"/>
    </source>
</evidence>
<evidence type="ECO:0000259" key="2">
    <source>
        <dbReference type="Pfam" id="PF05763"/>
    </source>
</evidence>
<reference evidence="3" key="1">
    <citation type="submission" date="1999-07" db="EMBL/GenBank/DDBJ databases">
        <authorList>
            <person name="Genoscope"/>
        </authorList>
    </citation>
    <scope>NUCLEOTIDE SEQUENCE</scope>
    <source>
        <strain evidence="3">Orsay</strain>
    </source>
</reference>
<dbReference type="eggNOG" id="arCOG03795">
    <property type="taxonomic scope" value="Archaea"/>
</dbReference>
<dbReference type="HOGENOM" id="CLU_067022_2_0_2"/>